<dbReference type="InterPro" id="IPR008604">
    <property type="entry name" value="MAP7_fam"/>
</dbReference>
<feature type="region of interest" description="Disordered" evidence="6">
    <location>
        <begin position="763"/>
        <end position="906"/>
    </location>
</feature>
<feature type="region of interest" description="Disordered" evidence="6">
    <location>
        <begin position="596"/>
        <end position="629"/>
    </location>
</feature>
<feature type="region of interest" description="Disordered" evidence="6">
    <location>
        <begin position="1"/>
        <end position="36"/>
    </location>
</feature>
<evidence type="ECO:0000256" key="4">
    <source>
        <dbReference type="ARBA" id="ARBA00023054"/>
    </source>
</evidence>
<feature type="compositionally biased region" description="Low complexity" evidence="6">
    <location>
        <begin position="360"/>
        <end position="383"/>
    </location>
</feature>
<feature type="compositionally biased region" description="Low complexity" evidence="6">
    <location>
        <begin position="424"/>
        <end position="433"/>
    </location>
</feature>
<dbReference type="GO" id="GO:0000226">
    <property type="term" value="P:microtubule cytoskeleton organization"/>
    <property type="evidence" value="ECO:0007669"/>
    <property type="project" value="InterPro"/>
</dbReference>
<comment type="similarity">
    <text evidence="2">Belongs to the MAP7 family.</text>
</comment>
<name>A0A0K8TTX1_TABBR</name>
<feature type="compositionally biased region" description="Polar residues" evidence="6">
    <location>
        <begin position="399"/>
        <end position="422"/>
    </location>
</feature>
<dbReference type="PANTHER" id="PTHR15073">
    <property type="entry name" value="MICROTUBULE-ASSOCIATED PROTEIN"/>
    <property type="match status" value="1"/>
</dbReference>
<comment type="subcellular location">
    <subcellularLocation>
        <location evidence="1">Cytoplasm</location>
        <location evidence="1">Cytoskeleton</location>
    </subcellularLocation>
</comment>
<feature type="compositionally biased region" description="Polar residues" evidence="6">
    <location>
        <begin position="236"/>
        <end position="251"/>
    </location>
</feature>
<feature type="compositionally biased region" description="Basic and acidic residues" evidence="6">
    <location>
        <begin position="14"/>
        <end position="36"/>
    </location>
</feature>
<evidence type="ECO:0000256" key="3">
    <source>
        <dbReference type="ARBA" id="ARBA00022490"/>
    </source>
</evidence>
<feature type="compositionally biased region" description="Basic and acidic residues" evidence="6">
    <location>
        <begin position="660"/>
        <end position="671"/>
    </location>
</feature>
<feature type="compositionally biased region" description="Basic and acidic residues" evidence="6">
    <location>
        <begin position="763"/>
        <end position="819"/>
    </location>
</feature>
<accession>A0A0K8TTX1</accession>
<feature type="region of interest" description="Disordered" evidence="6">
    <location>
        <begin position="62"/>
        <end position="86"/>
    </location>
</feature>
<evidence type="ECO:0000256" key="5">
    <source>
        <dbReference type="ARBA" id="ARBA00023212"/>
    </source>
</evidence>
<feature type="compositionally biased region" description="Basic and acidic residues" evidence="6">
    <location>
        <begin position="462"/>
        <end position="472"/>
    </location>
</feature>
<keyword evidence="5" id="KW-0206">Cytoskeleton</keyword>
<evidence type="ECO:0000256" key="6">
    <source>
        <dbReference type="SAM" id="MobiDB-lite"/>
    </source>
</evidence>
<dbReference type="PANTHER" id="PTHR15073:SF18">
    <property type="entry name" value="ENSCONSIN, ISOFORM F"/>
    <property type="match status" value="1"/>
</dbReference>
<dbReference type="InterPro" id="IPR051483">
    <property type="entry name" value="MAP7_domain-containing"/>
</dbReference>
<feature type="compositionally biased region" description="Basic and acidic residues" evidence="6">
    <location>
        <begin position="562"/>
        <end position="573"/>
    </location>
</feature>
<evidence type="ECO:0000256" key="2">
    <source>
        <dbReference type="ARBA" id="ARBA00007525"/>
    </source>
</evidence>
<dbReference type="EMBL" id="GDAI01000017">
    <property type="protein sequence ID" value="JAI17586.1"/>
    <property type="molecule type" value="mRNA"/>
</dbReference>
<feature type="region of interest" description="Disordered" evidence="6">
    <location>
        <begin position="696"/>
        <end position="739"/>
    </location>
</feature>
<reference evidence="7" key="1">
    <citation type="journal article" date="2015" name="Insect Biochem. Mol. Biol.">
        <title>An insight into the sialome of the horse fly, Tabanus bromius.</title>
        <authorList>
            <person name="Ribeiro J.M."/>
            <person name="Kazimirova M."/>
            <person name="Takac P."/>
            <person name="Andersen J.F."/>
            <person name="Francischetti I.M."/>
        </authorList>
    </citation>
    <scope>NUCLEOTIDE SEQUENCE</scope>
</reference>
<dbReference type="GO" id="GO:0015630">
    <property type="term" value="C:microtubule cytoskeleton"/>
    <property type="evidence" value="ECO:0007669"/>
    <property type="project" value="InterPro"/>
</dbReference>
<keyword evidence="4" id="KW-0175">Coiled coil</keyword>
<feature type="compositionally biased region" description="Polar residues" evidence="6">
    <location>
        <begin position="832"/>
        <end position="851"/>
    </location>
</feature>
<feature type="compositionally biased region" description="Low complexity" evidence="6">
    <location>
        <begin position="525"/>
        <end position="544"/>
    </location>
</feature>
<protein>
    <submittedName>
        <fullName evidence="7">Putative calponin similarity domain-containing protein</fullName>
    </submittedName>
</protein>
<proteinExistence type="evidence at transcript level"/>
<feature type="compositionally biased region" description="Basic and acidic residues" evidence="6">
    <location>
        <begin position="496"/>
        <end position="513"/>
    </location>
</feature>
<feature type="region of interest" description="Disordered" evidence="6">
    <location>
        <begin position="174"/>
        <end position="256"/>
    </location>
</feature>
<feature type="compositionally biased region" description="Basic and acidic residues" evidence="6">
    <location>
        <begin position="604"/>
        <end position="621"/>
    </location>
</feature>
<feature type="region of interest" description="Disordered" evidence="6">
    <location>
        <begin position="331"/>
        <end position="573"/>
    </location>
</feature>
<feature type="compositionally biased region" description="Polar residues" evidence="6">
    <location>
        <begin position="332"/>
        <end position="341"/>
    </location>
</feature>
<feature type="compositionally biased region" description="Basic and acidic residues" evidence="6">
    <location>
        <begin position="182"/>
        <end position="193"/>
    </location>
</feature>
<dbReference type="Pfam" id="PF05672">
    <property type="entry name" value="MAP7"/>
    <property type="match status" value="1"/>
</dbReference>
<dbReference type="AlphaFoldDB" id="A0A0K8TTX1"/>
<feature type="region of interest" description="Disordered" evidence="6">
    <location>
        <begin position="293"/>
        <end position="318"/>
    </location>
</feature>
<evidence type="ECO:0000256" key="1">
    <source>
        <dbReference type="ARBA" id="ARBA00004245"/>
    </source>
</evidence>
<organism evidence="7">
    <name type="scientific">Tabanus bromius</name>
    <name type="common">Band-eyed brown horse fly</name>
    <dbReference type="NCBI Taxonomy" id="304241"/>
    <lineage>
        <taxon>Eukaryota</taxon>
        <taxon>Metazoa</taxon>
        <taxon>Ecdysozoa</taxon>
        <taxon>Arthropoda</taxon>
        <taxon>Hexapoda</taxon>
        <taxon>Insecta</taxon>
        <taxon>Pterygota</taxon>
        <taxon>Neoptera</taxon>
        <taxon>Endopterygota</taxon>
        <taxon>Diptera</taxon>
        <taxon>Brachycera</taxon>
        <taxon>Tabanomorpha</taxon>
        <taxon>Tabanoidea</taxon>
        <taxon>Tabanidae</taxon>
        <taxon>Tabanus</taxon>
    </lineage>
</organism>
<feature type="compositionally biased region" description="Polar residues" evidence="6">
    <location>
        <begin position="476"/>
        <end position="493"/>
    </location>
</feature>
<sequence length="1044" mass="117295">MASLGGEQIISTKDLTDSSTKKESRPSSVEKKIVRDREEKLRLAKERQNEERQRKIEELRAQAEAAQKYREQKEEERRRRIEELRNRDNDRRLQVEERKKAIMEAEKERREYILRKNQEREARLNTKHRNEKGSIVFAFGSSTPRLLDPSELGNVSPSTYWGHRRSTSITNVAYTGAPLTRRSSERELTDGPKKRAASAGGIDRQNDEESTDSPPVSYRSVYRRKTDLMPTIPSPRDSSFGSRNSLYSHTPRTPGRAVSMTRLDQLAQPIRRNGEHIRAIIERERQHQYGLTFSQSTSPNTLSQNSPTTTNKSITSNSMSRSMTHLAGNRTALKQNANDNGSVLRPLRKKDACRSMTQLTTSSRTITTTTTTTATATATTTKKTIGRSSKYDRKDDAPSSLTSTGSRSGDVTPGGSINTSRPGSAMSTSTTASGLVQRRSVPAARKPRPASIAVTGVSLNDEMNKQKKEKPPLPKVQSTPKRAVSSSTPNSAAKSVDNKQTERRSSFKKDSTQKPKALFNSVMETSTSTPSTKNTSSAKTAPTEVPEKPKVETEVASAELTQTKEEKEALNTEKCEISNQSINVSVVKEEQIVEITSTQSQGIIEEKTEEKVDNETEKENKTVQNTTETKDVADVKVGIKEVKETKETEIKATPKPTTNEVRELSAERQDNEMTASMIARKITTEEQAKAALAERRRLAREEAERQAELERQRVEAERQAELKRQAEEEERQRKFEEETLRLAEEQRKAEEERLLQAIEEAKKREEAEKLKREEDERLKAEREEAEKKAKEEAEKQRLEIAERLKREEKEREERRKRVEAIMSRTRAKGGNATPNSTPTKDNDSKSTTAPTGNKPVDKPTEMQQSLTSSTIEVNENNDKKENSVPNDKVTTAANVSQNADQNSYEKSVTDKENALINSFTNMILDDQKQLQQQEQQNVAKMFPNFPNPLAQVTNGKLEEQKNENNDLLVHAIANGNGHADTLNKNATNDLKDLSSATITDQLIDFSESQQITDAVNFNNNNSLLTSAAPLVTSDSHENKEISLL</sequence>
<feature type="region of interest" description="Disordered" evidence="6">
    <location>
        <begin position="647"/>
        <end position="674"/>
    </location>
</feature>
<evidence type="ECO:0000313" key="7">
    <source>
        <dbReference type="EMBL" id="JAI17586.1"/>
    </source>
</evidence>
<feature type="compositionally biased region" description="Polar residues" evidence="6">
    <location>
        <begin position="883"/>
        <end position="906"/>
    </location>
</feature>
<keyword evidence="3" id="KW-0963">Cytoplasm</keyword>
<feature type="compositionally biased region" description="Polar residues" evidence="6">
    <location>
        <begin position="861"/>
        <end position="874"/>
    </location>
</feature>